<protein>
    <submittedName>
        <fullName evidence="8">Glycoside hydrolase family 5 protein</fullName>
    </submittedName>
</protein>
<comment type="caution">
    <text evidence="8">The sequence shown here is derived from an EMBL/GenBank/DDBJ whole genome shotgun (WGS) entry which is preliminary data.</text>
</comment>
<dbReference type="RefSeq" id="WP_347703214.1">
    <property type="nucleotide sequence ID" value="NZ_JBDPZD010000001.1"/>
</dbReference>
<keyword evidence="3 4" id="KW-0326">Glycosidase</keyword>
<dbReference type="EMBL" id="JBDPZD010000001">
    <property type="protein sequence ID" value="MEO3690382.1"/>
    <property type="molecule type" value="Genomic_DNA"/>
</dbReference>
<dbReference type="PROSITE" id="PS51257">
    <property type="entry name" value="PROKAR_LIPOPROTEIN"/>
    <property type="match status" value="1"/>
</dbReference>
<dbReference type="InterPro" id="IPR050386">
    <property type="entry name" value="Glycosyl_hydrolase_5"/>
</dbReference>
<sequence>MLYPSRPSWLASLALSLLVACGGGGGSSGSMASPNVPLSSDPMDAYPPTPAGTAPGASAAAKAAAAALASGINFGNMLEAPTEGEWGLKADDEFINLVGATGGTGGISKAVRLPVRWSAHASKDAAATIDPVFLTRVESVVNKLLARGATVVLNMHHYAQLDGDAPPASEGMVAGELVKPRFLAMWKQIATRFANADKQHLIFELYNEPHGTLEAGWNELFSRVLRVIRETNPDRIVVVGPVGWNNASQLPKLVLPADAHLVLTVHHYEPFTFTHQGADWISPILPIGLDCCDATQLAAIRGPMDTAVAEAKRLGYPIFIGEFGAYSKAAMAARVRYVKAFRSLAAERGLSWMYWELASGFGVYDPVAHAFRPDIYNALFGSP</sequence>
<evidence type="ECO:0000259" key="7">
    <source>
        <dbReference type="Pfam" id="PF00150"/>
    </source>
</evidence>
<name>A0ABV0FZC7_9BURK</name>
<evidence type="ECO:0000313" key="8">
    <source>
        <dbReference type="EMBL" id="MEO3690382.1"/>
    </source>
</evidence>
<organism evidence="8 9">
    <name type="scientific">Roseateles paludis</name>
    <dbReference type="NCBI Taxonomy" id="3145238"/>
    <lineage>
        <taxon>Bacteria</taxon>
        <taxon>Pseudomonadati</taxon>
        <taxon>Pseudomonadota</taxon>
        <taxon>Betaproteobacteria</taxon>
        <taxon>Burkholderiales</taxon>
        <taxon>Sphaerotilaceae</taxon>
        <taxon>Roseateles</taxon>
    </lineage>
</organism>
<feature type="chain" id="PRO_5046710251" evidence="6">
    <location>
        <begin position="33"/>
        <end position="383"/>
    </location>
</feature>
<gene>
    <name evidence="8" type="ORF">ABDJ85_02820</name>
</gene>
<keyword evidence="1 6" id="KW-0732">Signal</keyword>
<dbReference type="Pfam" id="PF00150">
    <property type="entry name" value="Cellulase"/>
    <property type="match status" value="1"/>
</dbReference>
<dbReference type="PANTHER" id="PTHR31297:SF17">
    <property type="entry name" value="ENDOGLUCANASE"/>
    <property type="match status" value="1"/>
</dbReference>
<dbReference type="PANTHER" id="PTHR31297">
    <property type="entry name" value="GLUCAN ENDO-1,6-BETA-GLUCOSIDASE B"/>
    <property type="match status" value="1"/>
</dbReference>
<evidence type="ECO:0000256" key="6">
    <source>
        <dbReference type="SAM" id="SignalP"/>
    </source>
</evidence>
<evidence type="ECO:0000256" key="5">
    <source>
        <dbReference type="SAM" id="MobiDB-lite"/>
    </source>
</evidence>
<evidence type="ECO:0000256" key="3">
    <source>
        <dbReference type="ARBA" id="ARBA00023295"/>
    </source>
</evidence>
<evidence type="ECO:0000256" key="2">
    <source>
        <dbReference type="ARBA" id="ARBA00022801"/>
    </source>
</evidence>
<dbReference type="Proteomes" id="UP001495147">
    <property type="component" value="Unassembled WGS sequence"/>
</dbReference>
<dbReference type="InterPro" id="IPR001547">
    <property type="entry name" value="Glyco_hydro_5"/>
</dbReference>
<evidence type="ECO:0000256" key="4">
    <source>
        <dbReference type="RuleBase" id="RU361153"/>
    </source>
</evidence>
<feature type="signal peptide" evidence="6">
    <location>
        <begin position="1"/>
        <end position="32"/>
    </location>
</feature>
<dbReference type="InterPro" id="IPR018087">
    <property type="entry name" value="Glyco_hydro_5_CS"/>
</dbReference>
<feature type="region of interest" description="Disordered" evidence="5">
    <location>
        <begin position="30"/>
        <end position="54"/>
    </location>
</feature>
<dbReference type="Gene3D" id="3.20.20.80">
    <property type="entry name" value="Glycosidases"/>
    <property type="match status" value="1"/>
</dbReference>
<evidence type="ECO:0000313" key="9">
    <source>
        <dbReference type="Proteomes" id="UP001495147"/>
    </source>
</evidence>
<dbReference type="InterPro" id="IPR017853">
    <property type="entry name" value="GH"/>
</dbReference>
<proteinExistence type="inferred from homology"/>
<evidence type="ECO:0000256" key="1">
    <source>
        <dbReference type="ARBA" id="ARBA00022729"/>
    </source>
</evidence>
<dbReference type="PROSITE" id="PS00659">
    <property type="entry name" value="GLYCOSYL_HYDROL_F5"/>
    <property type="match status" value="1"/>
</dbReference>
<comment type="similarity">
    <text evidence="4">Belongs to the glycosyl hydrolase 5 (cellulase A) family.</text>
</comment>
<feature type="domain" description="Glycoside hydrolase family 5" evidence="7">
    <location>
        <begin position="109"/>
        <end position="357"/>
    </location>
</feature>
<accession>A0ABV0FZC7</accession>
<dbReference type="SUPFAM" id="SSF51445">
    <property type="entry name" value="(Trans)glycosidases"/>
    <property type="match status" value="1"/>
</dbReference>
<keyword evidence="9" id="KW-1185">Reference proteome</keyword>
<keyword evidence="2 4" id="KW-0378">Hydrolase</keyword>
<dbReference type="GO" id="GO:0016787">
    <property type="term" value="F:hydrolase activity"/>
    <property type="evidence" value="ECO:0007669"/>
    <property type="project" value="UniProtKB-KW"/>
</dbReference>
<reference evidence="8 9" key="1">
    <citation type="submission" date="2024-05" db="EMBL/GenBank/DDBJ databases">
        <title>Roseateles sp. DJS-2-20 16S ribosomal RNA gene Genome sequencing and assembly.</title>
        <authorList>
            <person name="Woo H."/>
        </authorList>
    </citation>
    <scope>NUCLEOTIDE SEQUENCE [LARGE SCALE GENOMIC DNA]</scope>
    <source>
        <strain evidence="8 9">DJS-2-20</strain>
    </source>
</reference>